<protein>
    <recommendedName>
        <fullName evidence="4">Secreted protein</fullName>
    </recommendedName>
</protein>
<feature type="signal peptide" evidence="1">
    <location>
        <begin position="1"/>
        <end position="30"/>
    </location>
</feature>
<keyword evidence="1" id="KW-0732">Signal</keyword>
<evidence type="ECO:0000313" key="2">
    <source>
        <dbReference type="EMBL" id="OLF09038.1"/>
    </source>
</evidence>
<dbReference type="RefSeq" id="WP_075134629.1">
    <property type="nucleotide sequence ID" value="NZ_MSIF01000010.1"/>
</dbReference>
<dbReference type="EMBL" id="MSIF01000010">
    <property type="protein sequence ID" value="OLF09038.1"/>
    <property type="molecule type" value="Genomic_DNA"/>
</dbReference>
<dbReference type="OrthoDB" id="3695725at2"/>
<proteinExistence type="predicted"/>
<dbReference type="AlphaFoldDB" id="A0A7Z0WJV9"/>
<reference evidence="2 3" key="1">
    <citation type="submission" date="2016-12" db="EMBL/GenBank/DDBJ databases">
        <title>The draft genome sequence of Actinophytocola xinjiangensis.</title>
        <authorList>
            <person name="Wang W."/>
            <person name="Yuan L."/>
        </authorList>
    </citation>
    <scope>NUCLEOTIDE SEQUENCE [LARGE SCALE GENOMIC DNA]</scope>
    <source>
        <strain evidence="2 3">CGMCC 4.4663</strain>
    </source>
</reference>
<evidence type="ECO:0008006" key="4">
    <source>
        <dbReference type="Google" id="ProtNLM"/>
    </source>
</evidence>
<dbReference type="Proteomes" id="UP000185696">
    <property type="component" value="Unassembled WGS sequence"/>
</dbReference>
<keyword evidence="3" id="KW-1185">Reference proteome</keyword>
<organism evidence="2 3">
    <name type="scientific">Actinophytocola xinjiangensis</name>
    <dbReference type="NCBI Taxonomy" id="485602"/>
    <lineage>
        <taxon>Bacteria</taxon>
        <taxon>Bacillati</taxon>
        <taxon>Actinomycetota</taxon>
        <taxon>Actinomycetes</taxon>
        <taxon>Pseudonocardiales</taxon>
        <taxon>Pseudonocardiaceae</taxon>
    </lineage>
</organism>
<evidence type="ECO:0000313" key="3">
    <source>
        <dbReference type="Proteomes" id="UP000185696"/>
    </source>
</evidence>
<accession>A0A7Z0WJV9</accession>
<name>A0A7Z0WJV9_9PSEU</name>
<feature type="chain" id="PRO_5030948232" description="Secreted protein" evidence="1">
    <location>
        <begin position="31"/>
        <end position="113"/>
    </location>
</feature>
<comment type="caution">
    <text evidence="2">The sequence shown here is derived from an EMBL/GenBank/DDBJ whole genome shotgun (WGS) entry which is preliminary data.</text>
</comment>
<gene>
    <name evidence="2" type="ORF">BLA60_20845</name>
</gene>
<sequence length="113" mass="11951">MNLFRRLAASTGVAALAAVTIVTGGPAATAEVGVQTLHHTWSCSVPGGYTWSQVRSGSSCAYEYYLLDGVTYDLTGQWACNPPSGYTFTQSRTGSNCAVASGQSPYEYRLAKL</sequence>
<evidence type="ECO:0000256" key="1">
    <source>
        <dbReference type="SAM" id="SignalP"/>
    </source>
</evidence>